<sequence length="204" mass="22710">MHANRGSNNNTAGLLVRYIDPEELAVLLRQEAARADTILFDVRSKDFESGRIRNAVNVPARKFHDEVALDGVIDQHLQDAQRVVVYCQFSHDQGPGEECAQLLAHRLKLHGKLGEPSVLLLRGGWRTFAGLYSQQGELVSNVAGTTWSSNWGMFAWRQRKAAAKAQAAKEVWDDVMTFACIMAIMLAWAGIAAWALNSGRYDEK</sequence>
<protein>
    <recommendedName>
        <fullName evidence="2">Rhodanese domain-containing protein</fullName>
    </recommendedName>
</protein>
<keyword evidence="1" id="KW-0812">Transmembrane</keyword>
<keyword evidence="1" id="KW-0472">Membrane</keyword>
<dbReference type="InterPro" id="IPR036873">
    <property type="entry name" value="Rhodanese-like_dom_sf"/>
</dbReference>
<dbReference type="GO" id="GO:0005737">
    <property type="term" value="C:cytoplasm"/>
    <property type="evidence" value="ECO:0007669"/>
    <property type="project" value="TreeGrafter"/>
</dbReference>
<evidence type="ECO:0000259" key="2">
    <source>
        <dbReference type="PROSITE" id="PS50206"/>
    </source>
</evidence>
<dbReference type="PANTHER" id="PTHR10828:SF38">
    <property type="entry name" value="ARSENICAL-RESISTANCE PROTEIN 2-RELATED"/>
    <property type="match status" value="1"/>
</dbReference>
<dbReference type="InterPro" id="IPR001763">
    <property type="entry name" value="Rhodanese-like_dom"/>
</dbReference>
<reference evidence="3" key="1">
    <citation type="submission" date="2021-01" db="EMBL/GenBank/DDBJ databases">
        <authorList>
            <person name="Corre E."/>
            <person name="Pelletier E."/>
            <person name="Niang G."/>
            <person name="Scheremetjew M."/>
            <person name="Finn R."/>
            <person name="Kale V."/>
            <person name="Holt S."/>
            <person name="Cochrane G."/>
            <person name="Meng A."/>
            <person name="Brown T."/>
            <person name="Cohen L."/>
        </authorList>
    </citation>
    <scope>NUCLEOTIDE SEQUENCE</scope>
    <source>
        <strain evidence="3">SAG 11-49</strain>
    </source>
</reference>
<gene>
    <name evidence="3" type="ORF">CLEI1391_LOCUS8443</name>
</gene>
<dbReference type="SUPFAM" id="SSF52821">
    <property type="entry name" value="Rhodanese/Cell cycle control phosphatase"/>
    <property type="match status" value="1"/>
</dbReference>
<dbReference type="PROSITE" id="PS50206">
    <property type="entry name" value="RHODANESE_3"/>
    <property type="match status" value="1"/>
</dbReference>
<evidence type="ECO:0000313" key="3">
    <source>
        <dbReference type="EMBL" id="CAD8678271.1"/>
    </source>
</evidence>
<proteinExistence type="predicted"/>
<dbReference type="Gene3D" id="3.40.250.10">
    <property type="entry name" value="Rhodanese-like domain"/>
    <property type="match status" value="1"/>
</dbReference>
<feature type="transmembrane region" description="Helical" evidence="1">
    <location>
        <begin position="175"/>
        <end position="196"/>
    </location>
</feature>
<dbReference type="GO" id="GO:0004725">
    <property type="term" value="F:protein tyrosine phosphatase activity"/>
    <property type="evidence" value="ECO:0007669"/>
    <property type="project" value="TreeGrafter"/>
</dbReference>
<dbReference type="GO" id="GO:0005634">
    <property type="term" value="C:nucleus"/>
    <property type="evidence" value="ECO:0007669"/>
    <property type="project" value="TreeGrafter"/>
</dbReference>
<dbReference type="Pfam" id="PF00581">
    <property type="entry name" value="Rhodanese"/>
    <property type="match status" value="1"/>
</dbReference>
<dbReference type="PANTHER" id="PTHR10828">
    <property type="entry name" value="M-PHASE INDUCER PHOSPHATASE DUAL SPECIFICITY PHOSPHATASE CDC25"/>
    <property type="match status" value="1"/>
</dbReference>
<evidence type="ECO:0000256" key="1">
    <source>
        <dbReference type="SAM" id="Phobius"/>
    </source>
</evidence>
<keyword evidence="1" id="KW-1133">Transmembrane helix</keyword>
<feature type="domain" description="Rhodanese" evidence="2">
    <location>
        <begin position="33"/>
        <end position="137"/>
    </location>
</feature>
<dbReference type="EMBL" id="HBFB01014917">
    <property type="protein sequence ID" value="CAD8678271.1"/>
    <property type="molecule type" value="Transcribed_RNA"/>
</dbReference>
<name>A0A7S0RJ93_9CHLO</name>
<accession>A0A7S0RJ93</accession>
<dbReference type="AlphaFoldDB" id="A0A7S0RJ93"/>
<organism evidence="3">
    <name type="scientific">Chlamydomonas leiostraca</name>
    <dbReference type="NCBI Taxonomy" id="1034604"/>
    <lineage>
        <taxon>Eukaryota</taxon>
        <taxon>Viridiplantae</taxon>
        <taxon>Chlorophyta</taxon>
        <taxon>core chlorophytes</taxon>
        <taxon>Chlorophyceae</taxon>
        <taxon>CS clade</taxon>
        <taxon>Chlamydomonadales</taxon>
        <taxon>Chlamydomonadaceae</taxon>
        <taxon>Chlamydomonas</taxon>
    </lineage>
</organism>
<dbReference type="SMART" id="SM00450">
    <property type="entry name" value="RHOD"/>
    <property type="match status" value="1"/>
</dbReference>